<dbReference type="STRING" id="870435.A0A0C3JWE8"/>
<evidence type="ECO:0000313" key="2">
    <source>
        <dbReference type="EMBL" id="KIO01757.1"/>
    </source>
</evidence>
<dbReference type="OrthoDB" id="2426273at2759"/>
<dbReference type="PANTHER" id="PTHR39596:SF2">
    <property type="entry name" value="HET DOMAIN PROTEIN (AFU_ORTHOLOGUE AFUA_1G17550)-RELATED"/>
    <property type="match status" value="1"/>
</dbReference>
<organism evidence="2 3">
    <name type="scientific">Pisolithus tinctorius Marx 270</name>
    <dbReference type="NCBI Taxonomy" id="870435"/>
    <lineage>
        <taxon>Eukaryota</taxon>
        <taxon>Fungi</taxon>
        <taxon>Dikarya</taxon>
        <taxon>Basidiomycota</taxon>
        <taxon>Agaricomycotina</taxon>
        <taxon>Agaricomycetes</taxon>
        <taxon>Agaricomycetidae</taxon>
        <taxon>Boletales</taxon>
        <taxon>Sclerodermatineae</taxon>
        <taxon>Pisolithaceae</taxon>
        <taxon>Pisolithus</taxon>
    </lineage>
</organism>
<gene>
    <name evidence="2" type="ORF">M404DRAFT_724836</name>
</gene>
<dbReference type="InParanoid" id="A0A0C3JWE8"/>
<dbReference type="HOGENOM" id="CLU_009388_4_0_1"/>
<dbReference type="InterPro" id="IPR010730">
    <property type="entry name" value="HET"/>
</dbReference>
<dbReference type="Pfam" id="PF06985">
    <property type="entry name" value="HET"/>
    <property type="match status" value="1"/>
</dbReference>
<evidence type="ECO:0000313" key="3">
    <source>
        <dbReference type="Proteomes" id="UP000054217"/>
    </source>
</evidence>
<name>A0A0C3JWE8_PISTI</name>
<sequence length="838" mass="94874">MDHLILPDGASPYIIVPYKCTESYDGGDFLTYPERKGWAKDIENYDFSRRTPAELNAFFQTWLFFGCLTEVLKAGRLQVDTSDFIDTTSNTVTTKKLPQLIVQWRSLWPTSKDVVKACKCRSTQNLAPYEEGCGRKRCWQSVVRDRNSSALRTTRMILRTVFRFIDLICGTKGNDTGVDEDQAVPPITPLDPEIALSISALGSTLLNASNVVYECRLEELEWGGTAIMKERFQQANWCPSRIAMTIFRIGIEGLYFCAANPMKEAGDHSKCSTRRCVAQTVDEDHYPTRHVPGCSCEATGVPLEELLDIIRQDDEGHTPVVTWVEGTDGLPGRAVISDASAVNLLPNSNVCRYVAISHVWSEGLGNPTGNTLPICQISRIQKMVDELFPDRGVDQHVPFWMDTLCVPVGDNLKEYRKKCIIRMRTIYQEAAAVLVLDVGMQEVSSSASIPNRAVALFQSEWWRRLWTYQEGILANRLYLRLSDGVQDVYAMGAELQEYYTELEQRGYTSTTMHSLDVSIYFGLGRWYTANEHKRDIYFLPMSDAISNRRTTRGSDETLCLSTVLGIHPAPFLRIEGQMPFLLRCIGSFGRRIVFNSFPRFKRVVQAGIEAQVIDRRMELFLHYIRKFARGIIFNSLPRLKRDGYRWAPRSLLGNSYAPDIMGAGYNIVGVDHPAYEAVLHTDRRGIEGLVVRYPGMCLQPLASRHPTTVIVGDGEVRYRIRLLLDETSYFSGWNHTAQYNLVLAQKPVAVTNMPQEEHPVLVEVRVPRAPRMGTMAVLGTRLDLDGRQERRGDLPGLGSKVIRIRYVCRAWVTLIDGHEGFDVKGKILPEESVVWFML</sequence>
<feature type="domain" description="Heterokaryon incompatibility" evidence="1">
    <location>
        <begin position="353"/>
        <end position="438"/>
    </location>
</feature>
<accession>A0A0C3JWE8</accession>
<dbReference type="PANTHER" id="PTHR39596">
    <property type="match status" value="1"/>
</dbReference>
<dbReference type="AlphaFoldDB" id="A0A0C3JWE8"/>
<protein>
    <recommendedName>
        <fullName evidence="1">Heterokaryon incompatibility domain-containing protein</fullName>
    </recommendedName>
</protein>
<dbReference type="Proteomes" id="UP000054217">
    <property type="component" value="Unassembled WGS sequence"/>
</dbReference>
<evidence type="ECO:0000259" key="1">
    <source>
        <dbReference type="Pfam" id="PF06985"/>
    </source>
</evidence>
<reference evidence="2 3" key="1">
    <citation type="submission" date="2014-04" db="EMBL/GenBank/DDBJ databases">
        <authorList>
            <consortium name="DOE Joint Genome Institute"/>
            <person name="Kuo A."/>
            <person name="Kohler A."/>
            <person name="Costa M.D."/>
            <person name="Nagy L.G."/>
            <person name="Floudas D."/>
            <person name="Copeland A."/>
            <person name="Barry K.W."/>
            <person name="Cichocki N."/>
            <person name="Veneault-Fourrey C."/>
            <person name="LaButti K."/>
            <person name="Lindquist E.A."/>
            <person name="Lipzen A."/>
            <person name="Lundell T."/>
            <person name="Morin E."/>
            <person name="Murat C."/>
            <person name="Sun H."/>
            <person name="Tunlid A."/>
            <person name="Henrissat B."/>
            <person name="Grigoriev I.V."/>
            <person name="Hibbett D.S."/>
            <person name="Martin F."/>
            <person name="Nordberg H.P."/>
            <person name="Cantor M.N."/>
            <person name="Hua S.X."/>
        </authorList>
    </citation>
    <scope>NUCLEOTIDE SEQUENCE [LARGE SCALE GENOMIC DNA]</scope>
    <source>
        <strain evidence="2 3">Marx 270</strain>
    </source>
</reference>
<keyword evidence="3" id="KW-1185">Reference proteome</keyword>
<dbReference type="EMBL" id="KN831986">
    <property type="protein sequence ID" value="KIO01757.1"/>
    <property type="molecule type" value="Genomic_DNA"/>
</dbReference>
<proteinExistence type="predicted"/>
<reference evidence="3" key="2">
    <citation type="submission" date="2015-01" db="EMBL/GenBank/DDBJ databases">
        <title>Evolutionary Origins and Diversification of the Mycorrhizal Mutualists.</title>
        <authorList>
            <consortium name="DOE Joint Genome Institute"/>
            <consortium name="Mycorrhizal Genomics Consortium"/>
            <person name="Kohler A."/>
            <person name="Kuo A."/>
            <person name="Nagy L.G."/>
            <person name="Floudas D."/>
            <person name="Copeland A."/>
            <person name="Barry K.W."/>
            <person name="Cichocki N."/>
            <person name="Veneault-Fourrey C."/>
            <person name="LaButti K."/>
            <person name="Lindquist E.A."/>
            <person name="Lipzen A."/>
            <person name="Lundell T."/>
            <person name="Morin E."/>
            <person name="Murat C."/>
            <person name="Riley R."/>
            <person name="Ohm R."/>
            <person name="Sun H."/>
            <person name="Tunlid A."/>
            <person name="Henrissat B."/>
            <person name="Grigoriev I.V."/>
            <person name="Hibbett D.S."/>
            <person name="Martin F."/>
        </authorList>
    </citation>
    <scope>NUCLEOTIDE SEQUENCE [LARGE SCALE GENOMIC DNA]</scope>
    <source>
        <strain evidence="3">Marx 270</strain>
    </source>
</reference>